<dbReference type="PANTHER" id="PTHR46795:SF3">
    <property type="entry name" value="ABC TRANSPORTER PERMEASE"/>
    <property type="match status" value="1"/>
</dbReference>
<dbReference type="GO" id="GO:0005886">
    <property type="term" value="C:plasma membrane"/>
    <property type="evidence" value="ECO:0007669"/>
    <property type="project" value="UniProtKB-SubCell"/>
</dbReference>
<keyword evidence="6" id="KW-0813">Transport</keyword>
<reference evidence="8 9" key="1">
    <citation type="submission" date="2018-08" db="EMBL/GenBank/DDBJ databases">
        <title>A genome reference for cultivated species of the human gut microbiota.</title>
        <authorList>
            <person name="Zou Y."/>
            <person name="Xue W."/>
            <person name="Luo G."/>
        </authorList>
    </citation>
    <scope>NUCLEOTIDE SEQUENCE [LARGE SCALE GENOMIC DNA]</scope>
    <source>
        <strain evidence="8 9">AF37-2AT</strain>
    </source>
</reference>
<evidence type="ECO:0000313" key="9">
    <source>
        <dbReference type="Proteomes" id="UP000261080"/>
    </source>
</evidence>
<dbReference type="InterPro" id="IPR052536">
    <property type="entry name" value="ABC-4_Integral_Memb_Prot"/>
</dbReference>
<dbReference type="RefSeq" id="WP_053768964.1">
    <property type="nucleotide sequence ID" value="NZ_BAABYU010000001.1"/>
</dbReference>
<gene>
    <name evidence="8" type="ORF">DW016_01370</name>
</gene>
<feature type="transmembrane region" description="Helical" evidence="6">
    <location>
        <begin position="62"/>
        <end position="82"/>
    </location>
</feature>
<evidence type="ECO:0000256" key="4">
    <source>
        <dbReference type="ARBA" id="ARBA00022989"/>
    </source>
</evidence>
<evidence type="ECO:0000256" key="5">
    <source>
        <dbReference type="ARBA" id="ARBA00023136"/>
    </source>
</evidence>
<dbReference type="PANTHER" id="PTHR46795">
    <property type="entry name" value="ABC TRANSPORTER PERMEASE-RELATED-RELATED"/>
    <property type="match status" value="1"/>
</dbReference>
<keyword evidence="5 6" id="KW-0472">Membrane</keyword>
<feature type="transmembrane region" description="Helical" evidence="6">
    <location>
        <begin position="21"/>
        <end position="42"/>
    </location>
</feature>
<feature type="transmembrane region" description="Helical" evidence="6">
    <location>
        <begin position="227"/>
        <end position="254"/>
    </location>
</feature>
<dbReference type="PIRSF" id="PIRSF018968">
    <property type="entry name" value="ABC_permease_BceB"/>
    <property type="match status" value="1"/>
</dbReference>
<comment type="caution">
    <text evidence="8">The sequence shown here is derived from an EMBL/GenBank/DDBJ whole genome shotgun (WGS) entry which is preliminary data.</text>
</comment>
<proteinExistence type="inferred from homology"/>
<evidence type="ECO:0000313" key="8">
    <source>
        <dbReference type="EMBL" id="RGE89945.1"/>
    </source>
</evidence>
<comment type="similarity">
    <text evidence="6">Belongs to the ABC-4 integral membrane protein family.</text>
</comment>
<feature type="transmembrane region" description="Helical" evidence="6">
    <location>
        <begin position="284"/>
        <end position="307"/>
    </location>
</feature>
<feature type="transmembrane region" description="Helical" evidence="6">
    <location>
        <begin position="201"/>
        <end position="221"/>
    </location>
</feature>
<dbReference type="GeneID" id="97192796"/>
<feature type="transmembrane region" description="Helical" evidence="6">
    <location>
        <begin position="593"/>
        <end position="612"/>
    </location>
</feature>
<dbReference type="InterPro" id="IPR027022">
    <property type="entry name" value="ABC_permease_BceB-typ"/>
</dbReference>
<feature type="domain" description="ABC3 transporter permease C-terminal" evidence="7">
    <location>
        <begin position="62"/>
        <end position="183"/>
    </location>
</feature>
<organism evidence="8 9">
    <name type="scientific">Sellimonas intestinalis</name>
    <dbReference type="NCBI Taxonomy" id="1653434"/>
    <lineage>
        <taxon>Bacteria</taxon>
        <taxon>Bacillati</taxon>
        <taxon>Bacillota</taxon>
        <taxon>Clostridia</taxon>
        <taxon>Lachnospirales</taxon>
        <taxon>Lachnospiraceae</taxon>
        <taxon>Sellimonas</taxon>
    </lineage>
</organism>
<feature type="transmembrane region" description="Helical" evidence="6">
    <location>
        <begin position="624"/>
        <end position="645"/>
    </location>
</feature>
<protein>
    <submittedName>
        <fullName evidence="8">ABC transporter permease</fullName>
    </submittedName>
</protein>
<evidence type="ECO:0000256" key="3">
    <source>
        <dbReference type="ARBA" id="ARBA00022692"/>
    </source>
</evidence>
<dbReference type="Pfam" id="PF02687">
    <property type="entry name" value="FtsX"/>
    <property type="match status" value="1"/>
</dbReference>
<keyword evidence="9" id="KW-1185">Reference proteome</keyword>
<keyword evidence="3 6" id="KW-0812">Transmembrane</keyword>
<dbReference type="GO" id="GO:0055085">
    <property type="term" value="P:transmembrane transport"/>
    <property type="evidence" value="ECO:0007669"/>
    <property type="project" value="UniProtKB-UniRule"/>
</dbReference>
<feature type="transmembrane region" description="Helical" evidence="6">
    <location>
        <begin position="103"/>
        <end position="136"/>
    </location>
</feature>
<keyword evidence="4 6" id="KW-1133">Transmembrane helix</keyword>
<dbReference type="OrthoDB" id="9781780at2"/>
<feature type="transmembrane region" description="Helical" evidence="6">
    <location>
        <begin position="156"/>
        <end position="176"/>
    </location>
</feature>
<name>A0A3E3K5R6_9FIRM</name>
<evidence type="ECO:0000259" key="7">
    <source>
        <dbReference type="Pfam" id="PF02687"/>
    </source>
</evidence>
<evidence type="ECO:0000256" key="6">
    <source>
        <dbReference type="PIRNR" id="PIRNR018968"/>
    </source>
</evidence>
<sequence>MFKSIYIRLALTNLKKNKRSYVPFLLTSIITIMMFFDMYMIMDNSGVREMPGADSMRSILGFGMVIVAIFAFIFLFYTNSFLIKQRRKEIGLYNVLGMGKKELSIMMFWESLTTGGISIVIGLIGGAIFGKLMFLLLYKIVGYETPLQYEISAGSVSSTVLLFAAITFITFAFNLLQVRKANPIELLRGGSIGEKEPKTKILLTLFGIASIATGYVLANIVENPIEAISVFFVAVLLVIVGTYALFVAGSIAFLKMLRKKKSFYYKAKHFHSVSGMIYRMKQNAVGLANICILSTMVLVTLSTTVSLNMGMENIMSNRFPKELILSVYQSDENLTRTVDTVVAEEMNRQGLRQKNGYRCQYTSLVADGKGEEYTVDSFDSTFYFNKTLIQIAPVSYYNEMNQDEIKLADNEAVIFSSSKENYGKDHFRLDGVDFTIVKEPDEIPMEEKQEFPVMDTLTLFVKDVGTVQNLISSLSGGEAATFQYSYGFDLDGSEAKKEAAATAITNRLRNDYGIACDIELRGMYEEDFHTFYGSFLFLGIFLGGLFLMATVLIIYYKQISEGFEDRNRYQIMQKVGMSRREVKKTVNSQIRMVFFLPLGLATLHVAAAFQLMRRLLASFNLTNVNLFITCTIGTLLVFSVIYGLVFKLTAREYYKIVTK</sequence>
<dbReference type="EMBL" id="QVLX01000001">
    <property type="protein sequence ID" value="RGE89945.1"/>
    <property type="molecule type" value="Genomic_DNA"/>
</dbReference>
<keyword evidence="2 6" id="KW-1003">Cell membrane</keyword>
<dbReference type="AlphaFoldDB" id="A0A3E3K5R6"/>
<dbReference type="InterPro" id="IPR003838">
    <property type="entry name" value="ABC3_permease_C"/>
</dbReference>
<evidence type="ECO:0000256" key="1">
    <source>
        <dbReference type="ARBA" id="ARBA00004651"/>
    </source>
</evidence>
<accession>A0A3E3K5R6</accession>
<comment type="subcellular location">
    <subcellularLocation>
        <location evidence="1 6">Cell membrane</location>
        <topology evidence="1 6">Multi-pass membrane protein</topology>
    </subcellularLocation>
</comment>
<feature type="transmembrane region" description="Helical" evidence="6">
    <location>
        <begin position="531"/>
        <end position="556"/>
    </location>
</feature>
<dbReference type="Proteomes" id="UP000261080">
    <property type="component" value="Unassembled WGS sequence"/>
</dbReference>
<evidence type="ECO:0000256" key="2">
    <source>
        <dbReference type="ARBA" id="ARBA00022475"/>
    </source>
</evidence>